<dbReference type="OrthoDB" id="4802432at2759"/>
<protein>
    <recommendedName>
        <fullName evidence="1">DUF6546 domain-containing protein</fullName>
    </recommendedName>
</protein>
<gene>
    <name evidence="2" type="ORF">CEP54_005411</name>
</gene>
<proteinExistence type="predicted"/>
<dbReference type="Pfam" id="PF20183">
    <property type="entry name" value="DUF6546"/>
    <property type="match status" value="1"/>
</dbReference>
<evidence type="ECO:0000313" key="2">
    <source>
        <dbReference type="EMBL" id="RSL63091.1"/>
    </source>
</evidence>
<dbReference type="AlphaFoldDB" id="A0A428QCS3"/>
<accession>A0A428QCS3</accession>
<feature type="domain" description="DUF6546" evidence="1">
    <location>
        <begin position="308"/>
        <end position="483"/>
    </location>
</feature>
<dbReference type="STRING" id="1325734.A0A428QCS3"/>
<sequence>MPRRLASSLASWERLPGELKLMIVGHVVASSKQAQSPKLSACAAVCQEWQQLFEAETFANLTLHQSDISKFAALVQGRRRLLLRWLWLRLKLTKYDCKECRLPETILEDRANKFILTNAVWELFDILSGWKKKDAVTATRQGFTFEISAHSPSDLRHAGPKMRRRINHKGWMGAKGPEQLVRRKAGAPGNKLRKCSSHYKPRLFGEVTGLRFDMRAQPVKRLKTLPCVRVVDTFVIRRQCLRYFSVPKTLQPIIQSLTQLRHVRYEYWSPRFNTGSTWLKSRDEEHALLFGQVLQSKKTLKSVACYEDMAPVKSRSRRTPSHGVARALVEPSQRLEELHLAHNVDAMDFFFYIVTFNPTPDKGARWKKLERISLTSAWLTPTGYQLLIRRAAKVAQRMPKLQRMELWHTDAWSSCIFQYKADPEQPVVRLSSTWFGRLGVVESEAWQEVASTQASRHQLLVEYAFLDQRDFFRHNSILLYLDQGDRLLNVTSRYQLLDEGLPKTVSKTLVTSQASSQVQT</sequence>
<evidence type="ECO:0000313" key="3">
    <source>
        <dbReference type="Proteomes" id="UP000288168"/>
    </source>
</evidence>
<keyword evidence="3" id="KW-1185">Reference proteome</keyword>
<dbReference type="Proteomes" id="UP000288168">
    <property type="component" value="Unassembled WGS sequence"/>
</dbReference>
<name>A0A428QCS3_9HYPO</name>
<evidence type="ECO:0000259" key="1">
    <source>
        <dbReference type="Pfam" id="PF20183"/>
    </source>
</evidence>
<reference evidence="2 3" key="1">
    <citation type="submission" date="2017-06" db="EMBL/GenBank/DDBJ databases">
        <title>Comparative genomic analysis of Ambrosia Fusariam Clade fungi.</title>
        <authorList>
            <person name="Stajich J.E."/>
            <person name="Carrillo J."/>
            <person name="Kijimoto T."/>
            <person name="Eskalen A."/>
            <person name="O'Donnell K."/>
            <person name="Kasson M."/>
        </authorList>
    </citation>
    <scope>NUCLEOTIDE SEQUENCE [LARGE SCALE GENOMIC DNA]</scope>
    <source>
        <strain evidence="2 3">NRRL62584</strain>
    </source>
</reference>
<organism evidence="2 3">
    <name type="scientific">Fusarium duplospermum</name>
    <dbReference type="NCBI Taxonomy" id="1325734"/>
    <lineage>
        <taxon>Eukaryota</taxon>
        <taxon>Fungi</taxon>
        <taxon>Dikarya</taxon>
        <taxon>Ascomycota</taxon>
        <taxon>Pezizomycotina</taxon>
        <taxon>Sordariomycetes</taxon>
        <taxon>Hypocreomycetidae</taxon>
        <taxon>Hypocreales</taxon>
        <taxon>Nectriaceae</taxon>
        <taxon>Fusarium</taxon>
        <taxon>Fusarium solani species complex</taxon>
    </lineage>
</organism>
<dbReference type="InterPro" id="IPR046676">
    <property type="entry name" value="DUF6546"/>
</dbReference>
<dbReference type="EMBL" id="NKCI01000041">
    <property type="protein sequence ID" value="RSL63091.1"/>
    <property type="molecule type" value="Genomic_DNA"/>
</dbReference>
<comment type="caution">
    <text evidence="2">The sequence shown here is derived from an EMBL/GenBank/DDBJ whole genome shotgun (WGS) entry which is preliminary data.</text>
</comment>